<dbReference type="Proteomes" id="UP000007802">
    <property type="component" value="Unassembled WGS sequence"/>
</dbReference>
<evidence type="ECO:0000313" key="2">
    <source>
        <dbReference type="EMBL" id="EGE78187.2"/>
    </source>
</evidence>
<feature type="region of interest" description="Disordered" evidence="1">
    <location>
        <begin position="33"/>
        <end position="59"/>
    </location>
</feature>
<feature type="compositionally biased region" description="Basic and acidic residues" evidence="1">
    <location>
        <begin position="46"/>
        <end position="55"/>
    </location>
</feature>
<feature type="region of interest" description="Disordered" evidence="1">
    <location>
        <begin position="143"/>
        <end position="200"/>
    </location>
</feature>
<organism evidence="2">
    <name type="scientific">Ajellomyces dermatitidis (strain ATCC 18188 / CBS 674.68)</name>
    <name type="common">Blastomyces dermatitidis</name>
    <dbReference type="NCBI Taxonomy" id="653446"/>
    <lineage>
        <taxon>Eukaryota</taxon>
        <taxon>Fungi</taxon>
        <taxon>Dikarya</taxon>
        <taxon>Ascomycota</taxon>
        <taxon>Pezizomycotina</taxon>
        <taxon>Eurotiomycetes</taxon>
        <taxon>Eurotiomycetidae</taxon>
        <taxon>Onygenales</taxon>
        <taxon>Ajellomycetaceae</taxon>
        <taxon>Blastomyces</taxon>
    </lineage>
</organism>
<accession>F2T4W2</accession>
<dbReference type="HOGENOM" id="CLU_087017_0_0_1"/>
<feature type="region of interest" description="Disordered" evidence="1">
    <location>
        <begin position="544"/>
        <end position="608"/>
    </location>
</feature>
<feature type="region of interest" description="Disordered" evidence="1">
    <location>
        <begin position="731"/>
        <end position="756"/>
    </location>
</feature>
<dbReference type="OrthoDB" id="5403634at2759"/>
<proteinExistence type="predicted"/>
<dbReference type="AlphaFoldDB" id="F2T4W2"/>
<feature type="compositionally biased region" description="Low complexity" evidence="1">
    <location>
        <begin position="186"/>
        <end position="195"/>
    </location>
</feature>
<dbReference type="EMBL" id="GG749409">
    <property type="protein sequence ID" value="EGE78187.2"/>
    <property type="molecule type" value="Genomic_DNA"/>
</dbReference>
<gene>
    <name evidence="2" type="ORF">BDDG_01124</name>
</gene>
<reference evidence="2" key="1">
    <citation type="submission" date="2010-03" db="EMBL/GenBank/DDBJ databases">
        <title>Annotation of Blastomyces dermatitidis strain ATCC 18188.</title>
        <authorList>
            <consortium name="The Broad Institute Genome Sequencing Platform"/>
            <consortium name="Broad Institute Genome Sequencing Center for Infectious Disease."/>
            <person name="Cuomo C."/>
            <person name="Klein B."/>
            <person name="Sullivan T."/>
            <person name="Heitman J."/>
            <person name="Young S."/>
            <person name="Zeng Q."/>
            <person name="Gargeya S."/>
            <person name="Alvarado L."/>
            <person name="Berlin A.M."/>
            <person name="Chapman S.B."/>
            <person name="Chen Z."/>
            <person name="Freedman E."/>
            <person name="Gellesch M."/>
            <person name="Goldberg J."/>
            <person name="Griggs A."/>
            <person name="Gujja S."/>
            <person name="Heilman E."/>
            <person name="Heiman D."/>
            <person name="Howarth C."/>
            <person name="Mehta T."/>
            <person name="Neiman D."/>
            <person name="Pearson M."/>
            <person name="Roberts A."/>
            <person name="Saif S."/>
            <person name="Shea T."/>
            <person name="Shenoy N."/>
            <person name="Sisk P."/>
            <person name="Stolte C."/>
            <person name="Sykes S."/>
            <person name="White J."/>
            <person name="Yandava C."/>
            <person name="Haas B."/>
            <person name="Nusbaum C."/>
            <person name="Birren B."/>
        </authorList>
    </citation>
    <scope>NUCLEOTIDE SEQUENCE [LARGE SCALE GENOMIC DNA]</scope>
    <source>
        <strain evidence="2">ATCC 18188</strain>
    </source>
</reference>
<feature type="compositionally biased region" description="Polar residues" evidence="1">
    <location>
        <begin position="583"/>
        <end position="595"/>
    </location>
</feature>
<name>F2T4W2_AJEDA</name>
<evidence type="ECO:0000256" key="1">
    <source>
        <dbReference type="SAM" id="MobiDB-lite"/>
    </source>
</evidence>
<feature type="compositionally biased region" description="Basic and acidic residues" evidence="1">
    <location>
        <begin position="148"/>
        <end position="160"/>
    </location>
</feature>
<sequence length="756" mass="85340">MLFPAVYYKNLCTFVLSTHPGMIKELKIYNHMPSSVTSNPSRKRQHPEPHPSDRSRFRKRQKLNVSASAYWDNLSKIWLTKDALDELDRRNSHLKPLKNHHQPLTQQFHTELRKHCNPFQFAPAFLRDCAACSKQIKRVSRLGGPDLTDLRNYPKPENFLEKAMSSRSRSRKRRAGSPPSTRADTKGTTKSTSTTPYNHNFQQNLIDHGIYPDGYEYPDGRIPAMPKNWEEINKTLAQPRSSLSPSNFSDEHFRKFKRADTHASKEQPVTTSVIPIIEGDIDDPKCAGGGYPLGNLAPLTDGTLAQAKPDHFYGARPEQLDRQIRNKLSDHIIPSTQDDLPMVLNFFLEAKGPDGSLAVATRQACYDGALGARGMHALQSYQQDGSTYDNNAYTLTSTYHGGTLKLYTTHLTEPEGLGRHPEYIMTQLKGWSMTSDPGTFRHGASAYRNARDWAKERRDEFIMAANETHAKAQSQLLHSTSQRQTASEAALTLDNSDLSTLSDHTEYQDMQWSFADTTEEGGGESQILSRHTKKPRVGSIVEALQTIRRHTSIMSTRTTRTRKIKGSKPGSVDTRYSSDSSSATEQNDSIDQGTTMAERAEQQSSFDSWENISLSSTDSMRPTSPVPVTHIWELAAHDSIHCEENTAGEAVHIILSGNPLNLQPLRCMYKSLSQEEVSYIRKRLEEYTEEVRQHIHKLDDFDCAVILADARTLFLYIALLKLMIKIQQTEPQSKKRTMQPAGDAGQGNCGKRRRRH</sequence>
<protein>
    <submittedName>
        <fullName evidence="2">Uncharacterized protein</fullName>
    </submittedName>
</protein>